<evidence type="ECO:0000313" key="1">
    <source>
        <dbReference type="EMBL" id="TYH90603.1"/>
    </source>
</evidence>
<reference evidence="1 2" key="1">
    <citation type="submission" date="2019-07" db="EMBL/GenBank/DDBJ databases">
        <title>WGS assembly of Gossypium tomentosum.</title>
        <authorList>
            <person name="Chen Z.J."/>
            <person name="Sreedasyam A."/>
            <person name="Ando A."/>
            <person name="Song Q."/>
            <person name="De L."/>
            <person name="Hulse-Kemp A."/>
            <person name="Ding M."/>
            <person name="Ye W."/>
            <person name="Kirkbride R."/>
            <person name="Jenkins J."/>
            <person name="Plott C."/>
            <person name="Lovell J."/>
            <person name="Lin Y.-M."/>
            <person name="Vaughn R."/>
            <person name="Liu B."/>
            <person name="Li W."/>
            <person name="Simpson S."/>
            <person name="Scheffler B."/>
            <person name="Saski C."/>
            <person name="Grover C."/>
            <person name="Hu G."/>
            <person name="Conover J."/>
            <person name="Carlson J."/>
            <person name="Shu S."/>
            <person name="Boston L."/>
            <person name="Williams M."/>
            <person name="Peterson D."/>
            <person name="Mcgee K."/>
            <person name="Jones D."/>
            <person name="Wendel J."/>
            <person name="Stelly D."/>
            <person name="Grimwood J."/>
            <person name="Schmutz J."/>
        </authorList>
    </citation>
    <scope>NUCLEOTIDE SEQUENCE [LARGE SCALE GENOMIC DNA]</scope>
    <source>
        <strain evidence="1">7179.01</strain>
    </source>
</reference>
<keyword evidence="2" id="KW-1185">Reference proteome</keyword>
<dbReference type="EMBL" id="CM017622">
    <property type="protein sequence ID" value="TYH90603.1"/>
    <property type="molecule type" value="Genomic_DNA"/>
</dbReference>
<evidence type="ECO:0000313" key="2">
    <source>
        <dbReference type="Proteomes" id="UP000322667"/>
    </source>
</evidence>
<gene>
    <name evidence="1" type="ORF">ES332_A13G060100v1</name>
</gene>
<accession>A0A5D2MGV2</accession>
<proteinExistence type="predicted"/>
<dbReference type="Proteomes" id="UP000322667">
    <property type="component" value="Chromosome A13"/>
</dbReference>
<sequence length="44" mass="4985">MRGCWTETKNEPTLFLDAPKQCGNLNHHSKMSKISSNLSPLVRN</sequence>
<protein>
    <submittedName>
        <fullName evidence="1">Uncharacterized protein</fullName>
    </submittedName>
</protein>
<organism evidence="1 2">
    <name type="scientific">Gossypium tomentosum</name>
    <name type="common">Hawaiian cotton</name>
    <name type="synonym">Gossypium sandvicense</name>
    <dbReference type="NCBI Taxonomy" id="34277"/>
    <lineage>
        <taxon>Eukaryota</taxon>
        <taxon>Viridiplantae</taxon>
        <taxon>Streptophyta</taxon>
        <taxon>Embryophyta</taxon>
        <taxon>Tracheophyta</taxon>
        <taxon>Spermatophyta</taxon>
        <taxon>Magnoliopsida</taxon>
        <taxon>eudicotyledons</taxon>
        <taxon>Gunneridae</taxon>
        <taxon>Pentapetalae</taxon>
        <taxon>rosids</taxon>
        <taxon>malvids</taxon>
        <taxon>Malvales</taxon>
        <taxon>Malvaceae</taxon>
        <taxon>Malvoideae</taxon>
        <taxon>Gossypium</taxon>
    </lineage>
</organism>
<name>A0A5D2MGV2_GOSTO</name>
<dbReference type="AlphaFoldDB" id="A0A5D2MGV2"/>